<dbReference type="InterPro" id="IPR010559">
    <property type="entry name" value="Sig_transdc_His_kin_internal"/>
</dbReference>
<accession>A0A553BHE3</accession>
<feature type="transmembrane region" description="Helical" evidence="1">
    <location>
        <begin position="12"/>
        <end position="30"/>
    </location>
</feature>
<dbReference type="EMBL" id="VJZL01000024">
    <property type="protein sequence ID" value="TRX07678.1"/>
    <property type="molecule type" value="Genomic_DNA"/>
</dbReference>
<proteinExistence type="predicted"/>
<keyword evidence="1" id="KW-0472">Membrane</keyword>
<keyword evidence="4" id="KW-0418">Kinase</keyword>
<comment type="caution">
    <text evidence="4">The sequence shown here is derived from an EMBL/GenBank/DDBJ whole genome shotgun (WGS) entry which is preliminary data.</text>
</comment>
<name>A0A553BHE3_9FLAO</name>
<dbReference type="Proteomes" id="UP000318528">
    <property type="component" value="Unassembled WGS sequence"/>
</dbReference>
<keyword evidence="1" id="KW-1133">Transmembrane helix</keyword>
<reference evidence="5 6" key="1">
    <citation type="submission" date="2019-07" db="EMBL/GenBank/DDBJ databases">
        <title>Novel species of Flavobacterium.</title>
        <authorList>
            <person name="Liu Q."/>
            <person name="Xin Y.-H."/>
        </authorList>
    </citation>
    <scope>NUCLEOTIDE SEQUENCE [LARGE SCALE GENOMIC DNA]</scope>
    <source>
        <strain evidence="3 5">GSP39</strain>
        <strain evidence="4 6">GSR22</strain>
    </source>
</reference>
<evidence type="ECO:0000259" key="2">
    <source>
        <dbReference type="Pfam" id="PF06580"/>
    </source>
</evidence>
<evidence type="ECO:0000313" key="3">
    <source>
        <dbReference type="EMBL" id="TRX04077.1"/>
    </source>
</evidence>
<dbReference type="PANTHER" id="PTHR34220">
    <property type="entry name" value="SENSOR HISTIDINE KINASE YPDA"/>
    <property type="match status" value="1"/>
</dbReference>
<feature type="transmembrane region" description="Helical" evidence="1">
    <location>
        <begin position="114"/>
        <end position="134"/>
    </location>
</feature>
<keyword evidence="1" id="KW-0812">Transmembrane</keyword>
<feature type="transmembrane region" description="Helical" evidence="1">
    <location>
        <begin position="71"/>
        <end position="94"/>
    </location>
</feature>
<feature type="domain" description="Signal transduction histidine kinase internal region" evidence="2">
    <location>
        <begin position="155"/>
        <end position="233"/>
    </location>
</feature>
<gene>
    <name evidence="4" type="ORF">FNW11_12415</name>
    <name evidence="3" type="ORF">FNW12_14540</name>
</gene>
<keyword evidence="5" id="KW-1185">Reference proteome</keyword>
<organism evidence="4 6">
    <name type="scientific">Flavobacterium gawalongense</name>
    <dbReference type="NCBI Taxonomy" id="2594432"/>
    <lineage>
        <taxon>Bacteria</taxon>
        <taxon>Pseudomonadati</taxon>
        <taxon>Bacteroidota</taxon>
        <taxon>Flavobacteriia</taxon>
        <taxon>Flavobacteriales</taxon>
        <taxon>Flavobacteriaceae</taxon>
        <taxon>Flavobacterium</taxon>
    </lineage>
</organism>
<protein>
    <submittedName>
        <fullName evidence="4">Sensor histidine kinase</fullName>
    </submittedName>
</protein>
<evidence type="ECO:0000313" key="6">
    <source>
        <dbReference type="Proteomes" id="UP000318669"/>
    </source>
</evidence>
<evidence type="ECO:0000256" key="1">
    <source>
        <dbReference type="SAM" id="Phobius"/>
    </source>
</evidence>
<dbReference type="PANTHER" id="PTHR34220:SF7">
    <property type="entry name" value="SENSOR HISTIDINE KINASE YPDA"/>
    <property type="match status" value="1"/>
</dbReference>
<evidence type="ECO:0000313" key="4">
    <source>
        <dbReference type="EMBL" id="TRX07678.1"/>
    </source>
</evidence>
<dbReference type="GO" id="GO:0016020">
    <property type="term" value="C:membrane"/>
    <property type="evidence" value="ECO:0007669"/>
    <property type="project" value="InterPro"/>
</dbReference>
<sequence length="346" mass="40964">MFSKGGVIKFNIIFWSLLFLYKWIGIGALSNEYEKYFVYSIFHIPVAFLTATLTFHIVFEKLHDTKNKVVFWSYIIAIALFFVFAKRAFSYFYFEPNYLPKDEFDENFFSIPKLLLELVSLYLMVGMYGMFYFIKHWSNQRQVLDALNREKVKSELDLLKYQVHPHFLFNMLNNIYSTAILKSPETASQILHLSNFIEYNLYHSKKELVPLNEEFDYLENFIELHKIRLGDKLNVEINLPKNSEELFIQPLLLLPLIENSIKHGVNNSIKKSWIKIEIDINEELKELSFKISNSVEEPSITNINSEKGGMGLENLKRQLKLYYPERHLLNILKEDGLYMVVLKIIY</sequence>
<dbReference type="InterPro" id="IPR050640">
    <property type="entry name" value="Bact_2-comp_sensor_kinase"/>
</dbReference>
<dbReference type="Pfam" id="PF06580">
    <property type="entry name" value="His_kinase"/>
    <property type="match status" value="1"/>
</dbReference>
<feature type="transmembrane region" description="Helical" evidence="1">
    <location>
        <begin position="36"/>
        <end position="59"/>
    </location>
</feature>
<dbReference type="OrthoDB" id="9809908at2"/>
<dbReference type="Proteomes" id="UP000318669">
    <property type="component" value="Unassembled WGS sequence"/>
</dbReference>
<dbReference type="GO" id="GO:0000155">
    <property type="term" value="F:phosphorelay sensor kinase activity"/>
    <property type="evidence" value="ECO:0007669"/>
    <property type="project" value="InterPro"/>
</dbReference>
<keyword evidence="4" id="KW-0808">Transferase</keyword>
<evidence type="ECO:0000313" key="5">
    <source>
        <dbReference type="Proteomes" id="UP000318528"/>
    </source>
</evidence>
<dbReference type="EMBL" id="VJZN01000030">
    <property type="protein sequence ID" value="TRX04077.1"/>
    <property type="molecule type" value="Genomic_DNA"/>
</dbReference>
<dbReference type="AlphaFoldDB" id="A0A553BHE3"/>